<comment type="caution">
    <text evidence="13">The sequence shown here is derived from an EMBL/GenBank/DDBJ whole genome shotgun (WGS) entry which is preliminary data.</text>
</comment>
<keyword evidence="2" id="KW-0596">Phosphopantetheine</keyword>
<feature type="active site" description="Proton acceptor; for dehydratase activity" evidence="8">
    <location>
        <position position="2039"/>
    </location>
</feature>
<evidence type="ECO:0000313" key="14">
    <source>
        <dbReference type="Proteomes" id="UP001054854"/>
    </source>
</evidence>
<dbReference type="Gene3D" id="3.40.366.10">
    <property type="entry name" value="Malonyl-Coenzyme A Acyl Carrier Protein, domain 2"/>
    <property type="match status" value="2"/>
</dbReference>
<dbReference type="InterPro" id="IPR036291">
    <property type="entry name" value="NAD(P)-bd_dom_sf"/>
</dbReference>
<dbReference type="Pfam" id="PF14765">
    <property type="entry name" value="PS-DH"/>
    <property type="match status" value="1"/>
</dbReference>
<evidence type="ECO:0000256" key="6">
    <source>
        <dbReference type="ARBA" id="ARBA00023268"/>
    </source>
</evidence>
<dbReference type="InterPro" id="IPR016039">
    <property type="entry name" value="Thiolase-like"/>
</dbReference>
<dbReference type="InterPro" id="IPR049552">
    <property type="entry name" value="PKS_DH_N"/>
</dbReference>
<keyword evidence="7" id="KW-0012">Acyltransferase</keyword>
<dbReference type="SMART" id="SM00823">
    <property type="entry name" value="PKS_PP"/>
    <property type="match status" value="2"/>
</dbReference>
<dbReference type="SMART" id="SM00825">
    <property type="entry name" value="PKS_KS"/>
    <property type="match status" value="2"/>
</dbReference>
<evidence type="ECO:0000259" key="11">
    <source>
        <dbReference type="PROSITE" id="PS52004"/>
    </source>
</evidence>
<dbReference type="SMART" id="SM00822">
    <property type="entry name" value="PKS_KR"/>
    <property type="match status" value="1"/>
</dbReference>
<feature type="region of interest" description="Disordered" evidence="9">
    <location>
        <begin position="895"/>
        <end position="927"/>
    </location>
</feature>
<dbReference type="Gene3D" id="3.30.70.3290">
    <property type="match status" value="2"/>
</dbReference>
<keyword evidence="3" id="KW-0597">Phosphoprotein</keyword>
<feature type="domain" description="Ketosynthase family 3 (KS3)" evidence="11">
    <location>
        <begin position="87"/>
        <end position="502"/>
    </location>
</feature>
<dbReference type="PANTHER" id="PTHR43775:SF51">
    <property type="entry name" value="INACTIVE PHENOLPHTHIOCEROL SYNTHESIS POLYKETIDE SYNTHASE TYPE I PKS1-RELATED"/>
    <property type="match status" value="1"/>
</dbReference>
<dbReference type="InterPro" id="IPR032821">
    <property type="entry name" value="PKS_assoc"/>
</dbReference>
<feature type="active site" description="Proton donor; for dehydratase activity" evidence="8">
    <location>
        <position position="2281"/>
    </location>
</feature>
<dbReference type="InterPro" id="IPR014030">
    <property type="entry name" value="Ketoacyl_synth_N"/>
</dbReference>
<dbReference type="Gene3D" id="3.10.129.110">
    <property type="entry name" value="Polyketide synthase dehydratase"/>
    <property type="match status" value="3"/>
</dbReference>
<dbReference type="InterPro" id="IPR049900">
    <property type="entry name" value="PKS_mFAS_DH"/>
</dbReference>
<dbReference type="InterPro" id="IPR020806">
    <property type="entry name" value="PKS_PP-bd"/>
</dbReference>
<feature type="domain" description="Carrier" evidence="10">
    <location>
        <begin position="2888"/>
        <end position="2963"/>
    </location>
</feature>
<feature type="compositionally biased region" description="Low complexity" evidence="9">
    <location>
        <begin position="2294"/>
        <end position="2333"/>
    </location>
</feature>
<feature type="compositionally biased region" description="Basic and acidic residues" evidence="9">
    <location>
        <begin position="123"/>
        <end position="142"/>
    </location>
</feature>
<feature type="domain" description="PKS/mFAS DH" evidence="12">
    <location>
        <begin position="2007"/>
        <end position="2388"/>
    </location>
</feature>
<sequence>MNSEHASGEDAASGAASGVTPDGAASGATFGAVSGVGSGGVRGIASGAVRGAASDDAVPGVTSGAVPGVGSGAVPGVGSGAVSDGIVDAIAVVGLACRLPQAPDPSAFWRLLREGTDAITETPPERRSPAAPADRVRRGGFLDHPDRFDAGFFRISPREAAAMDPQQRLMLELGWEALEDAGIVPDRAAAGRTGVYLGAFSDDYATLFHRSPIEAGEHTLTGLSRGIVANRISYVLGLGGPSLVVDTGQSSSLVAVHLACQSLRRGEADLALAGGVNLILAPESSEATEKFGALSPDGRCFTFDHRANGYVRGEGGGMVVLKPYAAARADGDHVYCLIRGSAVNNDGPGPGLTTPTTRGQQEALRRACADAGVRPSDLQYVELHGTGTRVGDPIEARSVGTVLGTARPADSPLPVGSAKTNVGHLEAAAGIVGLIKTALAIEHGVLPATLNFERPHPDIPLDDLNLRVQTTLGPWPDRHRPRIAGVNSFGMGGTNCHVVLAEPPGGPVGRRDAEPPEEPADVRPPVLPSVLPWLLSARTAPALRAQAERLRTHLADHPELRPVDVAYALATSRAALEHRAVVISPGGTGEAARGLRLLAADEPSADVVRGVVAEGKCAFLFAGQGSQRVGMGRGLYEAFPVFAEAFDAVCAGFSLPVRDVVFGGDQGVLDRTEFAQPALFAVEVGLFRLVESWGVVPDVVLGHSVGELAAAHVAGVLSLGDGCRLVEARGRLMQGLPVGGAMVAVEASEAEVREHLPEDGSVDIAAVNGLVSTVVSGVGAVVEAVAVWWEARGRRVRRLRVSHAFHSSLMEGMLGDFRRVAESVEYRAPVIPLVLNVSGRVGVPDGAEYWVRHVREAVRFHDGVRALVAEGVRTFVELGPDGTLSGMVQDSVTGGVAGAGTGTESGGVGAEPGTGTGTGVSVPALRRDRPEPETLWRALATAYVRGVSVDWQAVFSGSGARRVPLPTYAFQRKRYWLGDDAESEAPAETAVAPASLARRLHGRPEDEQERIVLDLVRAHAAAVLGHSTPQDIDPGLSFKDHGFTSGTSVELRNALNEATALALPSSLLFDQPTPLVLARHIREQLLGARDGVRDGVPSPRAAVAPAGRGAADGHRVDGDPVVVTAMGCRFPGGVTSPEELWRLVADEVDAISGLPSDRGWSPDELYDPEGAGLGTSYVREGGFLTGLGDFDAEFFGISPREALAMDPQQRLLLEVAWETFERAGIDPATLRGSRTGVFIGATAQEYGPRLYESDEDAAGYLLTGTTASVASGRVAYTFGLEGPALTVDTACSSSLVALHLASRALMSGECELALAGGVTAMAAPGMFVEFSRQRGLAADGRCKAFAASADGTGWAEGVGVLLLTRWSEARRRGLPVLAVVRGSAVNQDGASNGLTAPNGPSQQRVIRQALAGAGLSPGDVDAVEGHGTGTRLGDPIEAQALLATYGRGRERDRPLWLGSLKSNIGHAQAAAGVAGVIKMVMAMRHGVLPKTLHVDEPTPHVDWSAGAVSLLTEAREWPETGDRPRRAGISSFGVSGTNAHVVLEHLPAGDAEAVEGPAVADGPVVWPVSARSPEALRAQAARLAAFVAGKPELRPVDVGWSLATTRAALDCRAVLVGRGREDFLDQLRGLSPSGAPGGGRAAGRTVVVFPGQGSQWVGMAVELLGSSPVFAGRMAECERALSAYVDWSLTGVLGDGVVLERVDVVQPVLWAVMVSLAAVWESFGVVPGAVVGHSQGEIAAACVAGGLSLEDGARVVALRSRALTVLAGGGGMVSVAVPVERAVVLLERWGGRVGVAAVNGPSSVVVSGDGPALDEVVAECRRLGVRARRVEVDYASHSAHVEVLRERLLEELDGIVPERSRVPLFSTVTGDWIDTERLDAEYWYRNLRETVRFASATEALLDDGFGVFIEASAHPVLTYGVQESIEAAGAEAVALGSLRRGEGGLDRFLRSVAEAYVHGVSVDWSPLFRGARRVDLPTYAFQRQRYWLDAHGGRQDAGSLGLVRADHPLLGAAVELPGDGGLVLTGRLSLSSHPWLADHTVLGNALFPGTAFLELAAHAGREAGCALLEELTLEAPLVLSATGGLALHVRVSAPDDGGRRSLEIHSRPQEAPSETPWTRHAAGVLAVATGAAPTDPAASGPEVSGSAALGSAPMGPAVTGSAASGPEVSGSAASGPAALGSAPTGPAVTGSAASGSAASGSAPTDPAPSGPPAAAWPSPADRTPVDVAGLYDALSRTGYHYGPAFQGLSAAWRVGDEVFAETRLPPGLEPAAFGLHPALLDAALHAVLLDPATGPASGSTTGPASGSTVGPGSASGSGSPAASGSPLASGSPADPVTALASAPATGTPADPETAPTPDPGPTGRAPGVRLPFAWTGVSLRPTAATALRVRMSPAGPGAVRLVVTDEAGEHIATVESLALRPVSSEELRAERRNPAESLYGVEWAPAALPGGPFGDSPYAVPDGSGLPAAAHTPSVVTVALTGSGQGGPRAVHELAERALTLVRQWLVDEGRPAASRLVVVTRRAVGARAEEEIADLAGAAVWGLVRSAQSEHPGRLVLIDVDGTEESASALAAAVASGEPQLALRSGAAYVPRLTRVAPAGAGAAEPPAADGTVLITGGTGALGALVARHLVIRHGVRRLLLTGRRGAQAPGAAELVAELAELGAEARAVACDVADRDALAAVLAEVEPSHPLTAVVHAAGVLDDAVVTALTPERLHAVLRPKVDAAWHLHELTAGRDLAAFVLFSSVVGTLGGAGQGNYAAANTFLDALAHHRRATGRAGQSLAWGLWEEVGGMTGHLDEADRRRIERHGMTPLSRRDGLELFDLARASGRPLAVPAHLVAGALRTHPSPLVAGLVPGAAATAGPAPAAPESLAGRVAGLAPEERERVVLEFVRAQTAAVLGHDTPEAVDEEQAFKKLGFDSLTAVDLRNRVTAASGLALPVTVVFNHPTPAALARHLVQELGAGERTGTDLVLAELDRAERAFAEVPPGDGGRAAVTARLRAMLRAWDEAAGPDLGGSDGTGDGDLDGDGDLRTATDEAMFELIDKELGLP</sequence>
<dbReference type="InterPro" id="IPR013968">
    <property type="entry name" value="PKS_KR"/>
</dbReference>
<dbReference type="InterPro" id="IPR020807">
    <property type="entry name" value="PKS_DH"/>
</dbReference>
<proteinExistence type="predicted"/>
<keyword evidence="5" id="KW-0045">Antibiotic biosynthesis</keyword>
<feature type="compositionally biased region" description="Gly residues" evidence="9">
    <location>
        <begin position="895"/>
        <end position="918"/>
    </location>
</feature>
<reference evidence="13" key="1">
    <citation type="submission" date="2024-05" db="EMBL/GenBank/DDBJ databases">
        <title>Whole genome shotgun sequence of Streptomyces hygroscopicus NBRC 113678.</title>
        <authorList>
            <person name="Komaki H."/>
            <person name="Tamura T."/>
        </authorList>
    </citation>
    <scope>NUCLEOTIDE SEQUENCE</scope>
    <source>
        <strain evidence="13">N11-34</strain>
    </source>
</reference>
<keyword evidence="14" id="KW-1185">Reference proteome</keyword>
<dbReference type="InterPro" id="IPR006162">
    <property type="entry name" value="Ppantetheine_attach_site"/>
</dbReference>
<dbReference type="PROSITE" id="PS50075">
    <property type="entry name" value="CARRIER"/>
    <property type="match status" value="2"/>
</dbReference>
<feature type="region of interest" description="Disordered" evidence="9">
    <location>
        <begin position="2096"/>
        <end position="2117"/>
    </location>
</feature>
<dbReference type="Pfam" id="PF00550">
    <property type="entry name" value="PP-binding"/>
    <property type="match status" value="2"/>
</dbReference>
<dbReference type="SUPFAM" id="SSF52151">
    <property type="entry name" value="FabD/lysophospholipase-like"/>
    <property type="match status" value="2"/>
</dbReference>
<dbReference type="CDD" id="cd00833">
    <property type="entry name" value="PKS"/>
    <property type="match status" value="2"/>
</dbReference>
<dbReference type="InterPro" id="IPR014043">
    <property type="entry name" value="Acyl_transferase_dom"/>
</dbReference>
<feature type="compositionally biased region" description="Basic and acidic residues" evidence="9">
    <location>
        <begin position="2096"/>
        <end position="2108"/>
    </location>
</feature>
<keyword evidence="4" id="KW-0808">Transferase</keyword>
<feature type="region of interest" description="Disordered" evidence="9">
    <location>
        <begin position="2294"/>
        <end position="2369"/>
    </location>
</feature>
<dbReference type="Pfam" id="PF08659">
    <property type="entry name" value="KR"/>
    <property type="match status" value="1"/>
</dbReference>
<protein>
    <recommendedName>
        <fullName evidence="15">Polyketide synthase</fullName>
    </recommendedName>
</protein>
<dbReference type="SMART" id="SM00827">
    <property type="entry name" value="PKS_AT"/>
    <property type="match status" value="2"/>
</dbReference>
<gene>
    <name evidence="13" type="ORF">TPA0910_49640</name>
</gene>
<dbReference type="InterPro" id="IPR036736">
    <property type="entry name" value="ACP-like_sf"/>
</dbReference>
<dbReference type="Pfam" id="PF00698">
    <property type="entry name" value="Acyl_transf_1"/>
    <property type="match status" value="2"/>
</dbReference>
<dbReference type="Gene3D" id="3.40.50.720">
    <property type="entry name" value="NAD(P)-binding Rossmann-like Domain"/>
    <property type="match status" value="1"/>
</dbReference>
<dbReference type="SUPFAM" id="SSF51735">
    <property type="entry name" value="NAD(P)-binding Rossmann-fold domains"/>
    <property type="match status" value="2"/>
</dbReference>
<dbReference type="PROSITE" id="PS00606">
    <property type="entry name" value="KS3_1"/>
    <property type="match status" value="1"/>
</dbReference>
<dbReference type="Proteomes" id="UP001054854">
    <property type="component" value="Unassembled WGS sequence"/>
</dbReference>
<dbReference type="EMBL" id="BNEK01000005">
    <property type="protein sequence ID" value="GHJ30531.1"/>
    <property type="molecule type" value="Genomic_DNA"/>
</dbReference>
<dbReference type="InterPro" id="IPR014031">
    <property type="entry name" value="Ketoacyl_synth_C"/>
</dbReference>
<evidence type="ECO:0000256" key="9">
    <source>
        <dbReference type="SAM" id="MobiDB-lite"/>
    </source>
</evidence>
<evidence type="ECO:0000256" key="1">
    <source>
        <dbReference type="ARBA" id="ARBA00004792"/>
    </source>
</evidence>
<evidence type="ECO:0000256" key="4">
    <source>
        <dbReference type="ARBA" id="ARBA00022679"/>
    </source>
</evidence>
<dbReference type="PROSITE" id="PS00012">
    <property type="entry name" value="PHOSPHOPANTETHEINE"/>
    <property type="match status" value="1"/>
</dbReference>
<dbReference type="SUPFAM" id="SSF55048">
    <property type="entry name" value="Probable ACP-binding domain of malonyl-CoA ACP transacylase"/>
    <property type="match status" value="2"/>
</dbReference>
<dbReference type="Pfam" id="PF22953">
    <property type="entry name" value="SpnB_Rossmann"/>
    <property type="match status" value="1"/>
</dbReference>
<dbReference type="SMART" id="SM00826">
    <property type="entry name" value="PKS_DH"/>
    <property type="match status" value="1"/>
</dbReference>
<feature type="compositionally biased region" description="Low complexity" evidence="9">
    <location>
        <begin position="9"/>
        <end position="20"/>
    </location>
</feature>
<dbReference type="InterPro" id="IPR001227">
    <property type="entry name" value="Ac_transferase_dom_sf"/>
</dbReference>
<dbReference type="Gene3D" id="1.10.1200.10">
    <property type="entry name" value="ACP-like"/>
    <property type="match status" value="2"/>
</dbReference>
<dbReference type="InterPro" id="IPR016035">
    <property type="entry name" value="Acyl_Trfase/lysoPLipase"/>
</dbReference>
<comment type="pathway">
    <text evidence="1">Antibiotic biosynthesis.</text>
</comment>
<feature type="domain" description="Carrier" evidence="10">
    <location>
        <begin position="1010"/>
        <end position="1085"/>
    </location>
</feature>
<dbReference type="InterPro" id="IPR050091">
    <property type="entry name" value="PKS_NRPS_Biosynth_Enz"/>
</dbReference>
<dbReference type="Pfam" id="PF16197">
    <property type="entry name" value="KAsynt_C_assoc"/>
    <property type="match status" value="2"/>
</dbReference>
<dbReference type="InterPro" id="IPR055123">
    <property type="entry name" value="SpnB-like_Rossmann"/>
</dbReference>
<dbReference type="PROSITE" id="PS52004">
    <property type="entry name" value="KS3_2"/>
    <property type="match status" value="2"/>
</dbReference>
<feature type="region of interest" description="Disordered" evidence="9">
    <location>
        <begin position="2131"/>
        <end position="2221"/>
    </location>
</feature>
<evidence type="ECO:0000256" key="5">
    <source>
        <dbReference type="ARBA" id="ARBA00023194"/>
    </source>
</evidence>
<feature type="compositionally biased region" description="Low complexity" evidence="9">
    <location>
        <begin position="2160"/>
        <end position="2204"/>
    </location>
</feature>
<dbReference type="Pfam" id="PF21089">
    <property type="entry name" value="PKS_DH_N"/>
    <property type="match status" value="1"/>
</dbReference>
<evidence type="ECO:0000256" key="3">
    <source>
        <dbReference type="ARBA" id="ARBA00022553"/>
    </source>
</evidence>
<name>A0ABQ3U5J4_STRHY</name>
<dbReference type="InterPro" id="IPR020841">
    <property type="entry name" value="PKS_Beta-ketoAc_synthase_dom"/>
</dbReference>
<feature type="region of interest" description="Disordered" evidence="9">
    <location>
        <begin position="1"/>
        <end position="20"/>
    </location>
</feature>
<dbReference type="Pfam" id="PF02801">
    <property type="entry name" value="Ketoacyl-synt_C"/>
    <property type="match status" value="2"/>
</dbReference>
<dbReference type="CDD" id="cd08956">
    <property type="entry name" value="KR_3_FAS_SDR_x"/>
    <property type="match status" value="1"/>
</dbReference>
<evidence type="ECO:0000256" key="8">
    <source>
        <dbReference type="PROSITE-ProRule" id="PRU01363"/>
    </source>
</evidence>
<organism evidence="13 14">
    <name type="scientific">Streptomyces hygroscopicus</name>
    <dbReference type="NCBI Taxonomy" id="1912"/>
    <lineage>
        <taxon>Bacteria</taxon>
        <taxon>Bacillati</taxon>
        <taxon>Actinomycetota</taxon>
        <taxon>Actinomycetes</taxon>
        <taxon>Kitasatosporales</taxon>
        <taxon>Streptomycetaceae</taxon>
        <taxon>Streptomyces</taxon>
        <taxon>Streptomyces violaceusniger group</taxon>
    </lineage>
</organism>
<evidence type="ECO:0000259" key="12">
    <source>
        <dbReference type="PROSITE" id="PS52019"/>
    </source>
</evidence>
<dbReference type="InterPro" id="IPR042104">
    <property type="entry name" value="PKS_dehydratase_sf"/>
</dbReference>
<dbReference type="InterPro" id="IPR009081">
    <property type="entry name" value="PP-bd_ACP"/>
</dbReference>
<accession>A0ABQ3U5J4</accession>
<evidence type="ECO:0008006" key="15">
    <source>
        <dbReference type="Google" id="ProtNLM"/>
    </source>
</evidence>
<keyword evidence="6" id="KW-0511">Multifunctional enzyme</keyword>
<dbReference type="InterPro" id="IPR018201">
    <property type="entry name" value="Ketoacyl_synth_AS"/>
</dbReference>
<feature type="region of interest" description="Disordered" evidence="9">
    <location>
        <begin position="3013"/>
        <end position="3034"/>
    </location>
</feature>
<evidence type="ECO:0000259" key="10">
    <source>
        <dbReference type="PROSITE" id="PS50075"/>
    </source>
</evidence>
<feature type="region of interest" description="Disordered" evidence="9">
    <location>
        <begin position="120"/>
        <end position="142"/>
    </location>
</feature>
<feature type="compositionally biased region" description="Low complexity" evidence="9">
    <location>
        <begin position="2342"/>
        <end position="2353"/>
    </location>
</feature>
<feature type="domain" description="Ketosynthase family 3 (KS3)" evidence="11">
    <location>
        <begin position="1118"/>
        <end position="1545"/>
    </location>
</feature>
<dbReference type="SUPFAM" id="SSF53901">
    <property type="entry name" value="Thiolase-like"/>
    <property type="match status" value="2"/>
</dbReference>
<dbReference type="Gene3D" id="3.40.47.10">
    <property type="match status" value="2"/>
</dbReference>
<dbReference type="Pfam" id="PF00109">
    <property type="entry name" value="ketoacyl-synt"/>
    <property type="match status" value="2"/>
</dbReference>
<dbReference type="PANTHER" id="PTHR43775">
    <property type="entry name" value="FATTY ACID SYNTHASE"/>
    <property type="match status" value="1"/>
</dbReference>
<dbReference type="InterPro" id="IPR016036">
    <property type="entry name" value="Malonyl_transacylase_ACP-bd"/>
</dbReference>
<evidence type="ECO:0000256" key="2">
    <source>
        <dbReference type="ARBA" id="ARBA00022450"/>
    </source>
</evidence>
<evidence type="ECO:0000313" key="13">
    <source>
        <dbReference type="EMBL" id="GHJ30531.1"/>
    </source>
</evidence>
<evidence type="ECO:0000256" key="7">
    <source>
        <dbReference type="ARBA" id="ARBA00023315"/>
    </source>
</evidence>
<feature type="region of interest" description="N-terminal hotdog fold" evidence="8">
    <location>
        <begin position="2007"/>
        <end position="2132"/>
    </location>
</feature>
<feature type="region of interest" description="Disordered" evidence="9">
    <location>
        <begin position="504"/>
        <end position="523"/>
    </location>
</feature>
<dbReference type="InterPro" id="IPR057326">
    <property type="entry name" value="KR_dom"/>
</dbReference>
<dbReference type="SUPFAM" id="SSF47336">
    <property type="entry name" value="ACP-like"/>
    <property type="match status" value="2"/>
</dbReference>
<dbReference type="InterPro" id="IPR049551">
    <property type="entry name" value="PKS_DH_C"/>
</dbReference>
<feature type="region of interest" description="C-terminal hotdog fold" evidence="8">
    <location>
        <begin position="2221"/>
        <end position="2388"/>
    </location>
</feature>
<dbReference type="PROSITE" id="PS52019">
    <property type="entry name" value="PKS_MFAS_DH"/>
    <property type="match status" value="1"/>
</dbReference>
<dbReference type="SMART" id="SM01294">
    <property type="entry name" value="PKS_PP_betabranch"/>
    <property type="match status" value="1"/>
</dbReference>